<evidence type="ECO:0000313" key="1">
    <source>
        <dbReference type="EMBL" id="MPC15382.1"/>
    </source>
</evidence>
<protein>
    <submittedName>
        <fullName evidence="1">Uncharacterized protein</fullName>
    </submittedName>
</protein>
<accession>A0A5B7D031</accession>
<gene>
    <name evidence="1" type="ORF">E2C01_008173</name>
</gene>
<dbReference type="AlphaFoldDB" id="A0A5B7D031"/>
<evidence type="ECO:0000313" key="2">
    <source>
        <dbReference type="Proteomes" id="UP000324222"/>
    </source>
</evidence>
<reference evidence="1 2" key="1">
    <citation type="submission" date="2019-05" db="EMBL/GenBank/DDBJ databases">
        <title>Another draft genome of Portunus trituberculatus and its Hox gene families provides insights of decapod evolution.</title>
        <authorList>
            <person name="Jeong J.-H."/>
            <person name="Song I."/>
            <person name="Kim S."/>
            <person name="Choi T."/>
            <person name="Kim D."/>
            <person name="Ryu S."/>
            <person name="Kim W."/>
        </authorList>
    </citation>
    <scope>NUCLEOTIDE SEQUENCE [LARGE SCALE GENOMIC DNA]</scope>
    <source>
        <tissue evidence="1">Muscle</tissue>
    </source>
</reference>
<dbReference type="Proteomes" id="UP000324222">
    <property type="component" value="Unassembled WGS sequence"/>
</dbReference>
<name>A0A5B7D031_PORTR</name>
<sequence length="128" mass="13685">MLATDLDSCWSRGKSNQGAGSFIANSRAAGVKEVVDASDESCSLSWVRMVGIRGSSSSGSFSLQRNLSVDPRINSFGSVSTEERARDNDVDYQKRPSPVACAGEHCHVKKTVPAVEVLYVPTSTDCVL</sequence>
<keyword evidence="2" id="KW-1185">Reference proteome</keyword>
<dbReference type="EMBL" id="VSRR010000423">
    <property type="protein sequence ID" value="MPC15382.1"/>
    <property type="molecule type" value="Genomic_DNA"/>
</dbReference>
<comment type="caution">
    <text evidence="1">The sequence shown here is derived from an EMBL/GenBank/DDBJ whole genome shotgun (WGS) entry which is preliminary data.</text>
</comment>
<proteinExistence type="predicted"/>
<organism evidence="1 2">
    <name type="scientific">Portunus trituberculatus</name>
    <name type="common">Swimming crab</name>
    <name type="synonym">Neptunus trituberculatus</name>
    <dbReference type="NCBI Taxonomy" id="210409"/>
    <lineage>
        <taxon>Eukaryota</taxon>
        <taxon>Metazoa</taxon>
        <taxon>Ecdysozoa</taxon>
        <taxon>Arthropoda</taxon>
        <taxon>Crustacea</taxon>
        <taxon>Multicrustacea</taxon>
        <taxon>Malacostraca</taxon>
        <taxon>Eumalacostraca</taxon>
        <taxon>Eucarida</taxon>
        <taxon>Decapoda</taxon>
        <taxon>Pleocyemata</taxon>
        <taxon>Brachyura</taxon>
        <taxon>Eubrachyura</taxon>
        <taxon>Portunoidea</taxon>
        <taxon>Portunidae</taxon>
        <taxon>Portuninae</taxon>
        <taxon>Portunus</taxon>
    </lineage>
</organism>